<dbReference type="InterPro" id="IPR010328">
    <property type="entry name" value="DUF928"/>
</dbReference>
<dbReference type="KEGG" id="tig:THII_3143"/>
<gene>
    <name evidence="1" type="ORF">THII_3143</name>
</gene>
<accession>A0A090APK7</accession>
<dbReference type="Pfam" id="PF06051">
    <property type="entry name" value="DUF928"/>
    <property type="match status" value="1"/>
</dbReference>
<evidence type="ECO:0000313" key="2">
    <source>
        <dbReference type="Proteomes" id="UP000031623"/>
    </source>
</evidence>
<dbReference type="EMBL" id="AP014633">
    <property type="protein sequence ID" value="BAP57440.1"/>
    <property type="molecule type" value="Genomic_DNA"/>
</dbReference>
<dbReference type="STRING" id="40754.THII_3143"/>
<keyword evidence="2" id="KW-1185">Reference proteome</keyword>
<name>A0A090APK7_9GAMM</name>
<sequence>MQYFNWTSLDLLSKFIYGFLILFTSWNTQVQSANMTTYYSVKGISSWNKETENGGFCKQAAFSNANITYQSRVKSVPTRHPGIGKPGFCQSLPAVKEDFILQVLTPPQTGLTFSVQPTLYWFVSKPITADFIFYLAKAESKSIDDHKHNPLLNKTLFLSISKPGIQSFSLSQYPVSLEKNIEYKWSITLVCDSQNASTSRIFTEGRIKYVKPAFDTGQRDFALYAQHGFWYDALDTVSELIRSHSTNKGLRQARALLLQQGELLEVLAYN</sequence>
<proteinExistence type="predicted"/>
<protein>
    <submittedName>
        <fullName evidence="1">Secreted protein containing DUF928</fullName>
    </submittedName>
</protein>
<dbReference type="Proteomes" id="UP000031623">
    <property type="component" value="Chromosome"/>
</dbReference>
<reference evidence="1 2" key="1">
    <citation type="journal article" date="2014" name="ISME J.">
        <title>Ecophysiology of Thioploca ingrica as revealed by the complete genome sequence supplemented with proteomic evidence.</title>
        <authorList>
            <person name="Kojima H."/>
            <person name="Ogura Y."/>
            <person name="Yamamoto N."/>
            <person name="Togashi T."/>
            <person name="Mori H."/>
            <person name="Watanabe T."/>
            <person name="Nemoto F."/>
            <person name="Kurokawa K."/>
            <person name="Hayashi T."/>
            <person name="Fukui M."/>
        </authorList>
    </citation>
    <scope>NUCLEOTIDE SEQUENCE [LARGE SCALE GENOMIC DNA]</scope>
</reference>
<evidence type="ECO:0000313" key="1">
    <source>
        <dbReference type="EMBL" id="BAP57440.1"/>
    </source>
</evidence>
<dbReference type="OrthoDB" id="5625579at2"/>
<dbReference type="HOGENOM" id="CLU_061545_2_0_6"/>
<dbReference type="AlphaFoldDB" id="A0A090APK7"/>
<organism evidence="1 2">
    <name type="scientific">Thioploca ingrica</name>
    <dbReference type="NCBI Taxonomy" id="40754"/>
    <lineage>
        <taxon>Bacteria</taxon>
        <taxon>Pseudomonadati</taxon>
        <taxon>Pseudomonadota</taxon>
        <taxon>Gammaproteobacteria</taxon>
        <taxon>Thiotrichales</taxon>
        <taxon>Thiotrichaceae</taxon>
        <taxon>Thioploca</taxon>
    </lineage>
</organism>